<dbReference type="PANTHER" id="PTHR20883">
    <property type="entry name" value="PHYTANOYL-COA DIOXYGENASE DOMAIN CONTAINING 1"/>
    <property type="match status" value="1"/>
</dbReference>
<keyword evidence="1" id="KW-0223">Dioxygenase</keyword>
<dbReference type="InterPro" id="IPR008775">
    <property type="entry name" value="Phytyl_CoA_dOase-like"/>
</dbReference>
<protein>
    <submittedName>
        <fullName evidence="1">Phytanoyl-CoA dioxygenase</fullName>
    </submittedName>
</protein>
<dbReference type="AlphaFoldDB" id="A0A2D6YM53"/>
<dbReference type="EMBL" id="NZEX01000151">
    <property type="protein sequence ID" value="MAH64283.1"/>
    <property type="molecule type" value="Genomic_DNA"/>
</dbReference>
<reference evidence="2" key="1">
    <citation type="submission" date="2017-09" db="EMBL/GenBank/DDBJ databases">
        <title>The Reconstruction of 2,631 Draft Metagenome-Assembled Genomes from the Global Oceans.</title>
        <authorList>
            <person name="Tully B.J."/>
            <person name="Graham E.D."/>
            <person name="Heidelberg J.F."/>
        </authorList>
    </citation>
    <scope>NUCLEOTIDE SEQUENCE [LARGE SCALE GENOMIC DNA]</scope>
</reference>
<sequence>MITKDQRFRFQQQGYIVLEKILSESVLAWLQSRCDEAVDWKASGMLSSGIEEEGINLLGKRYFVSGFRKQNAELDRFLFGDVMAEISSGLLGETVYLHNEQFVVKGQDQRSRFAWHQDSGYSVYRGGAELHTPYLTCWIALDDMSARNGTISVLPFDEFGEGQLVEHWWDEDEAAMVGYSGEKPGSLMEVPAGSIVCFSSFTMHRSGINQTERLRRSYIVQYASTAFGFQNDPQRRYAPSGGVDFIKASKRVIQPEPLPN</sequence>
<comment type="caution">
    <text evidence="1">The sequence shown here is derived from an EMBL/GenBank/DDBJ whole genome shotgun (WGS) entry which is preliminary data.</text>
</comment>
<accession>A0A2D6YM53</accession>
<keyword evidence="1" id="KW-0560">Oxidoreductase</keyword>
<organism evidence="1 2">
    <name type="scientific">SAR324 cluster bacterium</name>
    <dbReference type="NCBI Taxonomy" id="2024889"/>
    <lineage>
        <taxon>Bacteria</taxon>
        <taxon>Deltaproteobacteria</taxon>
        <taxon>SAR324 cluster</taxon>
    </lineage>
</organism>
<proteinExistence type="predicted"/>
<dbReference type="GO" id="GO:0005506">
    <property type="term" value="F:iron ion binding"/>
    <property type="evidence" value="ECO:0007669"/>
    <property type="project" value="UniProtKB-ARBA"/>
</dbReference>
<name>A0A2D6YM53_9DELT</name>
<evidence type="ECO:0000313" key="2">
    <source>
        <dbReference type="Proteomes" id="UP000226525"/>
    </source>
</evidence>
<dbReference type="GO" id="GO:0016706">
    <property type="term" value="F:2-oxoglutarate-dependent dioxygenase activity"/>
    <property type="evidence" value="ECO:0007669"/>
    <property type="project" value="UniProtKB-ARBA"/>
</dbReference>
<dbReference type="SUPFAM" id="SSF51197">
    <property type="entry name" value="Clavaminate synthase-like"/>
    <property type="match status" value="1"/>
</dbReference>
<dbReference type="PANTHER" id="PTHR20883:SF46">
    <property type="entry name" value="PHYTANOYL-COA HYDROXYLASE"/>
    <property type="match status" value="1"/>
</dbReference>
<dbReference type="Gene3D" id="2.60.120.620">
    <property type="entry name" value="q2cbj1_9rhob like domain"/>
    <property type="match status" value="1"/>
</dbReference>
<dbReference type="Pfam" id="PF05721">
    <property type="entry name" value="PhyH"/>
    <property type="match status" value="1"/>
</dbReference>
<gene>
    <name evidence="1" type="ORF">CMN54_12735</name>
</gene>
<dbReference type="Proteomes" id="UP000226525">
    <property type="component" value="Unassembled WGS sequence"/>
</dbReference>
<evidence type="ECO:0000313" key="1">
    <source>
        <dbReference type="EMBL" id="MAH64283.1"/>
    </source>
</evidence>